<keyword evidence="1" id="KW-1133">Transmembrane helix</keyword>
<feature type="transmembrane region" description="Helical" evidence="1">
    <location>
        <begin position="173"/>
        <end position="192"/>
    </location>
</feature>
<evidence type="ECO:0000256" key="1">
    <source>
        <dbReference type="SAM" id="Phobius"/>
    </source>
</evidence>
<feature type="transmembrane region" description="Helical" evidence="1">
    <location>
        <begin position="198"/>
        <end position="215"/>
    </location>
</feature>
<proteinExistence type="predicted"/>
<feature type="transmembrane region" description="Helical" evidence="1">
    <location>
        <begin position="61"/>
        <end position="78"/>
    </location>
</feature>
<dbReference type="RefSeq" id="WP_121196921.1">
    <property type="nucleotide sequence ID" value="NZ_RBKU01000001.1"/>
</dbReference>
<protein>
    <submittedName>
        <fullName evidence="2">Uncharacterized protein</fullName>
    </submittedName>
</protein>
<keyword evidence="1" id="KW-0472">Membrane</keyword>
<gene>
    <name evidence="2" type="ORF">BDD43_1348</name>
</gene>
<keyword evidence="1" id="KW-0812">Transmembrane</keyword>
<feature type="transmembrane region" description="Helical" evidence="1">
    <location>
        <begin position="90"/>
        <end position="113"/>
    </location>
</feature>
<organism evidence="2 3">
    <name type="scientific">Mucilaginibacter gracilis</name>
    <dbReference type="NCBI Taxonomy" id="423350"/>
    <lineage>
        <taxon>Bacteria</taxon>
        <taxon>Pseudomonadati</taxon>
        <taxon>Bacteroidota</taxon>
        <taxon>Sphingobacteriia</taxon>
        <taxon>Sphingobacteriales</taxon>
        <taxon>Sphingobacteriaceae</taxon>
        <taxon>Mucilaginibacter</taxon>
    </lineage>
</organism>
<keyword evidence="3" id="KW-1185">Reference proteome</keyword>
<evidence type="ECO:0000313" key="3">
    <source>
        <dbReference type="Proteomes" id="UP000268007"/>
    </source>
</evidence>
<feature type="transmembrane region" description="Helical" evidence="1">
    <location>
        <begin position="12"/>
        <end position="31"/>
    </location>
</feature>
<dbReference type="Proteomes" id="UP000268007">
    <property type="component" value="Unassembled WGS sequence"/>
</dbReference>
<dbReference type="AlphaFoldDB" id="A0A495IXI1"/>
<accession>A0A495IXI1</accession>
<comment type="caution">
    <text evidence="2">The sequence shown here is derived from an EMBL/GenBank/DDBJ whole genome shotgun (WGS) entry which is preliminary data.</text>
</comment>
<feature type="transmembrane region" description="Helical" evidence="1">
    <location>
        <begin position="133"/>
        <end position="152"/>
    </location>
</feature>
<name>A0A495IXI1_9SPHI</name>
<feature type="transmembrane region" description="Helical" evidence="1">
    <location>
        <begin position="259"/>
        <end position="277"/>
    </location>
</feature>
<feature type="transmembrane region" description="Helical" evidence="1">
    <location>
        <begin position="235"/>
        <end position="253"/>
    </location>
</feature>
<dbReference type="OrthoDB" id="894278at2"/>
<reference evidence="2 3" key="1">
    <citation type="submission" date="2018-10" db="EMBL/GenBank/DDBJ databases">
        <title>Genomic Encyclopedia of Archaeal and Bacterial Type Strains, Phase II (KMG-II): from individual species to whole genera.</title>
        <authorList>
            <person name="Goeker M."/>
        </authorList>
    </citation>
    <scope>NUCLEOTIDE SEQUENCE [LARGE SCALE GENOMIC DNA]</scope>
    <source>
        <strain evidence="2 3">DSM 18602</strain>
    </source>
</reference>
<sequence>MKSRFLFPGYCRYIGYLLGIPGFVLGYFVLYQNYEIPGFVLRLRATDTLFLKALENFTNELALTLVIVGLLLVAFSKVKQEDELTGKIRLNALYWAILVNYGFYLLFTILMFVPSSNQHSGFGFFDNYLDFTIYNLFVPLLIFILRFYYLLYQNKNEYNIKAVRYLTNKPYRFIGKWLSIIIICFLIVNRVFPLKVNFLESTFIVLPISLLIWAYSKEKTEDEYINATRLEAMQVAVYVNYVILLVSNILFYSSDFLEIQLLNLITIPLIFIVWFQYKLHSTNNESHLKKTTTLAL</sequence>
<evidence type="ECO:0000313" key="2">
    <source>
        <dbReference type="EMBL" id="RKR81203.1"/>
    </source>
</evidence>
<dbReference type="EMBL" id="RBKU01000001">
    <property type="protein sequence ID" value="RKR81203.1"/>
    <property type="molecule type" value="Genomic_DNA"/>
</dbReference>